<evidence type="ECO:0000256" key="1">
    <source>
        <dbReference type="SAM" id="MobiDB-lite"/>
    </source>
</evidence>
<evidence type="ECO:0000313" key="3">
    <source>
        <dbReference type="EMBL" id="PAV59783.1"/>
    </source>
</evidence>
<reference evidence="3 4" key="1">
    <citation type="journal article" date="2017" name="Curr. Biol.">
        <title>Genome architecture and evolution of a unichromosomal asexual nematode.</title>
        <authorList>
            <person name="Fradin H."/>
            <person name="Zegar C."/>
            <person name="Gutwein M."/>
            <person name="Lucas J."/>
            <person name="Kovtun M."/>
            <person name="Corcoran D."/>
            <person name="Baugh L.R."/>
            <person name="Kiontke K."/>
            <person name="Gunsalus K."/>
            <person name="Fitch D.H."/>
            <person name="Piano F."/>
        </authorList>
    </citation>
    <scope>NUCLEOTIDE SEQUENCE [LARGE SCALE GENOMIC DNA]</scope>
    <source>
        <strain evidence="3">PF1309</strain>
    </source>
</reference>
<dbReference type="PROSITE" id="PS50822">
    <property type="entry name" value="PIWI"/>
    <property type="match status" value="1"/>
</dbReference>
<dbReference type="STRING" id="2018661.A0A2A2JDK4"/>
<dbReference type="InterPro" id="IPR003165">
    <property type="entry name" value="Piwi"/>
</dbReference>
<evidence type="ECO:0000313" key="4">
    <source>
        <dbReference type="Proteomes" id="UP000218231"/>
    </source>
</evidence>
<proteinExistence type="predicted"/>
<name>A0A2A2JDK4_9BILA</name>
<dbReference type="SUPFAM" id="SSF53098">
    <property type="entry name" value="Ribonuclease H-like"/>
    <property type="match status" value="1"/>
</dbReference>
<dbReference type="GO" id="GO:0003676">
    <property type="term" value="F:nucleic acid binding"/>
    <property type="evidence" value="ECO:0007669"/>
    <property type="project" value="InterPro"/>
</dbReference>
<dbReference type="Gene3D" id="3.40.50.2300">
    <property type="match status" value="1"/>
</dbReference>
<feature type="region of interest" description="Disordered" evidence="1">
    <location>
        <begin position="1"/>
        <end position="25"/>
    </location>
</feature>
<dbReference type="PANTHER" id="PTHR22891">
    <property type="entry name" value="EUKARYOTIC TRANSLATION INITIATION FACTOR 2C"/>
    <property type="match status" value="1"/>
</dbReference>
<dbReference type="OrthoDB" id="10252740at2759"/>
<dbReference type="EMBL" id="LIAE01010500">
    <property type="protein sequence ID" value="PAV59783.1"/>
    <property type="molecule type" value="Genomic_DNA"/>
</dbReference>
<sequence>MKAVIGAADEVGDGRTGQTGRETATERYEETLSGLRALNLDESSRHNQVLAVSGVEISSRTQQGEGIRRQAPKIQFASNQEARINPDARNCDGRDLRVSYPGQIDNIVCIYTNARDRPVIQQAVEKLKTMAQKMGIQIGTWDIEQRAYISEELFDLMQGLDDEQKATKKRYLLMHFDRKGSKSHAQLKLLERQCSIVTQQITVETAVGLPRKPQIVQSILLKLNCKIGGLNYKAIPDFYILNRRANNKQVMFVGYDVAHPGPQSPEDVARKIPPSSPSTVGFSFNGAPNPEAFIGDFHYQTPKQERVHDEILRQRMKWMLKRFKENRGDLPKVIFIIQNDINEGQYEMAMNMELASLRDACTEEFGKENGKLGYKPKFVLIAVTKKQGKSTHYKALNNDLKLSMDEIQATMAALCFTHQIVSSSVSIPEPVYQANEWAKRGKQVWKAYKDNYTLPHKKEKGDYSDFPIDFEVMTERLSYWNSPLEMYRVNA</sequence>
<dbReference type="Gene3D" id="3.30.420.10">
    <property type="entry name" value="Ribonuclease H-like superfamily/Ribonuclease H"/>
    <property type="match status" value="2"/>
</dbReference>
<dbReference type="Pfam" id="PF02171">
    <property type="entry name" value="Piwi"/>
    <property type="match status" value="2"/>
</dbReference>
<evidence type="ECO:0000259" key="2">
    <source>
        <dbReference type="PROSITE" id="PS50822"/>
    </source>
</evidence>
<dbReference type="SMART" id="SM00950">
    <property type="entry name" value="Piwi"/>
    <property type="match status" value="1"/>
</dbReference>
<dbReference type="AlphaFoldDB" id="A0A2A2JDK4"/>
<dbReference type="Proteomes" id="UP000218231">
    <property type="component" value="Unassembled WGS sequence"/>
</dbReference>
<dbReference type="InterPro" id="IPR036397">
    <property type="entry name" value="RNaseH_sf"/>
</dbReference>
<feature type="domain" description="Piwi" evidence="2">
    <location>
        <begin position="196"/>
        <end position="387"/>
    </location>
</feature>
<dbReference type="InterPro" id="IPR012337">
    <property type="entry name" value="RNaseH-like_sf"/>
</dbReference>
<accession>A0A2A2JDK4</accession>
<protein>
    <recommendedName>
        <fullName evidence="2">Piwi domain-containing protein</fullName>
    </recommendedName>
</protein>
<comment type="caution">
    <text evidence="3">The sequence shown here is derived from an EMBL/GenBank/DDBJ whole genome shotgun (WGS) entry which is preliminary data.</text>
</comment>
<keyword evidence="4" id="KW-1185">Reference proteome</keyword>
<gene>
    <name evidence="3" type="ORF">WR25_06555</name>
</gene>
<organism evidence="3 4">
    <name type="scientific">Diploscapter pachys</name>
    <dbReference type="NCBI Taxonomy" id="2018661"/>
    <lineage>
        <taxon>Eukaryota</taxon>
        <taxon>Metazoa</taxon>
        <taxon>Ecdysozoa</taxon>
        <taxon>Nematoda</taxon>
        <taxon>Chromadorea</taxon>
        <taxon>Rhabditida</taxon>
        <taxon>Rhabditina</taxon>
        <taxon>Rhabditomorpha</taxon>
        <taxon>Rhabditoidea</taxon>
        <taxon>Rhabditidae</taxon>
        <taxon>Diploscapter</taxon>
    </lineage>
</organism>